<organism evidence="2 3">
    <name type="scientific">Hymenobacter coccineus</name>
    <dbReference type="NCBI Taxonomy" id="1908235"/>
    <lineage>
        <taxon>Bacteria</taxon>
        <taxon>Pseudomonadati</taxon>
        <taxon>Bacteroidota</taxon>
        <taxon>Cytophagia</taxon>
        <taxon>Cytophagales</taxon>
        <taxon>Hymenobacteraceae</taxon>
        <taxon>Hymenobacter</taxon>
    </lineage>
</organism>
<feature type="chain" id="PRO_5009579536" description="DUF3078 domain-containing protein" evidence="1">
    <location>
        <begin position="24"/>
        <end position="304"/>
    </location>
</feature>
<gene>
    <name evidence="2" type="ORF">BEN49_06890</name>
</gene>
<name>A0A1G1THQ0_9BACT</name>
<keyword evidence="3" id="KW-1185">Reference proteome</keyword>
<evidence type="ECO:0000256" key="1">
    <source>
        <dbReference type="SAM" id="SignalP"/>
    </source>
</evidence>
<feature type="signal peptide" evidence="1">
    <location>
        <begin position="1"/>
        <end position="23"/>
    </location>
</feature>
<reference evidence="2 3" key="1">
    <citation type="submission" date="2016-08" db="EMBL/GenBank/DDBJ databases">
        <title>Hymenobacter coccineus sp. nov., Hymenobacter lapidarius sp. nov. and Hymenobacter glacialis sp. nov., isolated from Antarctic soil.</title>
        <authorList>
            <person name="Sedlacek I."/>
            <person name="Kralova S."/>
            <person name="Kyrova K."/>
            <person name="Maslanova I."/>
            <person name="Stankova E."/>
            <person name="Vrbovska V."/>
            <person name="Nemec M."/>
            <person name="Bartak M."/>
            <person name="Svec P."/>
            <person name="Busse H.-J."/>
            <person name="Pantucek R."/>
        </authorList>
    </citation>
    <scope>NUCLEOTIDE SEQUENCE [LARGE SCALE GENOMIC DNA]</scope>
    <source>
        <strain evidence="2 3">CCM 8649</strain>
    </source>
</reference>
<proteinExistence type="predicted"/>
<dbReference type="AlphaFoldDB" id="A0A1G1THQ0"/>
<protein>
    <recommendedName>
        <fullName evidence="4">DUF3078 domain-containing protein</fullName>
    </recommendedName>
</protein>
<dbReference type="Pfam" id="PF11276">
    <property type="entry name" value="DUF3078"/>
    <property type="match status" value="1"/>
</dbReference>
<comment type="caution">
    <text evidence="2">The sequence shown here is derived from an EMBL/GenBank/DDBJ whole genome shotgun (WGS) entry which is preliminary data.</text>
</comment>
<accession>A0A1G1THQ0</accession>
<evidence type="ECO:0000313" key="3">
    <source>
        <dbReference type="Proteomes" id="UP000177506"/>
    </source>
</evidence>
<keyword evidence="1" id="KW-0732">Signal</keyword>
<dbReference type="RefSeq" id="WP_070743130.1">
    <property type="nucleotide sequence ID" value="NZ_MDZA01000155.1"/>
</dbReference>
<dbReference type="InterPro" id="IPR021428">
    <property type="entry name" value="DUF3078"/>
</dbReference>
<evidence type="ECO:0008006" key="4">
    <source>
        <dbReference type="Google" id="ProtNLM"/>
    </source>
</evidence>
<dbReference type="OrthoDB" id="1495718at2"/>
<dbReference type="Proteomes" id="UP000177506">
    <property type="component" value="Unassembled WGS sequence"/>
</dbReference>
<dbReference type="EMBL" id="MDZA01000155">
    <property type="protein sequence ID" value="OGX90387.1"/>
    <property type="molecule type" value="Genomic_DNA"/>
</dbReference>
<evidence type="ECO:0000313" key="2">
    <source>
        <dbReference type="EMBL" id="OGX90387.1"/>
    </source>
</evidence>
<sequence>MRKRFTLGLLALGLPVAAQTAPAALPADSIRYWATHLRTSLNANEALISKNWKSGGTSSLGLSMLFNGTARYQRGHHNWNGEADFLYAGQYTQGEEGGYRKTNDRLYLDTKYGYDLTKKWGLFTALNLLSQFAPGYNYADDGSSTLISDFLAPGYLTSSIGAEYHPSERFNLRLAPVAPRVTIVRDPDRFRVPADTTVYGVRPGRSTFWQVGFQALAQIEQPLGPNADLKVRYVLFIDYARPRPVDNSHRLDLTLTAKVNTWLNVSLGGILLYDYNQDQGFQYSQNLSLGLVFDRNRPANRPKE</sequence>